<evidence type="ECO:0000256" key="4">
    <source>
        <dbReference type="ARBA" id="ARBA00022884"/>
    </source>
</evidence>
<dbReference type="SUPFAM" id="SSF54928">
    <property type="entry name" value="RNA-binding domain, RBD"/>
    <property type="match status" value="2"/>
</dbReference>
<gene>
    <name evidence="8" type="ORF">GPM918_LOCUS5463</name>
    <name evidence="9" type="ORF">SRO942_LOCUS5463</name>
</gene>
<dbReference type="InterPro" id="IPR000504">
    <property type="entry name" value="RRM_dom"/>
</dbReference>
<evidence type="ECO:0000256" key="2">
    <source>
        <dbReference type="ARBA" id="ARBA00020364"/>
    </source>
</evidence>
<evidence type="ECO:0000313" key="9">
    <source>
        <dbReference type="EMBL" id="CAF3626334.1"/>
    </source>
</evidence>
<keyword evidence="4 6" id="KW-0694">RNA-binding</keyword>
<dbReference type="CDD" id="cd12239">
    <property type="entry name" value="RRM2_RBM40_like"/>
    <property type="match status" value="1"/>
</dbReference>
<dbReference type="GO" id="GO:0000398">
    <property type="term" value="P:mRNA splicing, via spliceosome"/>
    <property type="evidence" value="ECO:0007669"/>
    <property type="project" value="TreeGrafter"/>
</dbReference>
<dbReference type="AlphaFoldDB" id="A0A813VIK0"/>
<comment type="caution">
    <text evidence="8">The sequence shown here is derived from an EMBL/GenBank/DDBJ whole genome shotgun (WGS) entry which is preliminary data.</text>
</comment>
<dbReference type="Proteomes" id="UP000681722">
    <property type="component" value="Unassembled WGS sequence"/>
</dbReference>
<dbReference type="Proteomes" id="UP000663829">
    <property type="component" value="Unassembled WGS sequence"/>
</dbReference>
<reference evidence="8" key="1">
    <citation type="submission" date="2021-02" db="EMBL/GenBank/DDBJ databases">
        <authorList>
            <person name="Nowell W R."/>
        </authorList>
    </citation>
    <scope>NUCLEOTIDE SEQUENCE</scope>
</reference>
<dbReference type="PANTHER" id="PTHR16105">
    <property type="entry name" value="RNA-BINDING REGION-CONTAINING PROTEIN 3"/>
    <property type="match status" value="1"/>
</dbReference>
<dbReference type="GO" id="GO:0097157">
    <property type="term" value="F:pre-mRNA intronic binding"/>
    <property type="evidence" value="ECO:0007669"/>
    <property type="project" value="TreeGrafter"/>
</dbReference>
<evidence type="ECO:0000256" key="5">
    <source>
        <dbReference type="ARBA" id="ARBA00023242"/>
    </source>
</evidence>
<evidence type="ECO:0000313" key="10">
    <source>
        <dbReference type="Proteomes" id="UP000663829"/>
    </source>
</evidence>
<evidence type="ECO:0000256" key="1">
    <source>
        <dbReference type="ARBA" id="ARBA00004123"/>
    </source>
</evidence>
<evidence type="ECO:0000256" key="6">
    <source>
        <dbReference type="PROSITE-ProRule" id="PRU00176"/>
    </source>
</evidence>
<comment type="subcellular location">
    <subcellularLocation>
        <location evidence="1">Nucleus</location>
    </subcellularLocation>
</comment>
<accession>A0A813VIK0</accession>
<dbReference type="PANTHER" id="PTHR16105:SF0">
    <property type="entry name" value="RNA-BINDING REGION-CONTAINING PROTEIN 3"/>
    <property type="match status" value="1"/>
</dbReference>
<keyword evidence="10" id="KW-1185">Reference proteome</keyword>
<dbReference type="SMART" id="SM00360">
    <property type="entry name" value="RRM"/>
    <property type="match status" value="2"/>
</dbReference>
<keyword evidence="5" id="KW-0539">Nucleus</keyword>
<dbReference type="PROSITE" id="PS50102">
    <property type="entry name" value="RRM"/>
    <property type="match status" value="1"/>
</dbReference>
<dbReference type="InterPro" id="IPR012677">
    <property type="entry name" value="Nucleotide-bd_a/b_plait_sf"/>
</dbReference>
<dbReference type="EMBL" id="CAJOBC010000790">
    <property type="protein sequence ID" value="CAF3626334.1"/>
    <property type="molecule type" value="Genomic_DNA"/>
</dbReference>
<dbReference type="EMBL" id="CAJNOQ010000790">
    <property type="protein sequence ID" value="CAF0839046.1"/>
    <property type="molecule type" value="Genomic_DNA"/>
</dbReference>
<feature type="domain" description="RRM" evidence="7">
    <location>
        <begin position="400"/>
        <end position="483"/>
    </location>
</feature>
<dbReference type="OrthoDB" id="448399at2759"/>
<dbReference type="GO" id="GO:0005689">
    <property type="term" value="C:U12-type spliceosomal complex"/>
    <property type="evidence" value="ECO:0007669"/>
    <property type="project" value="TreeGrafter"/>
</dbReference>
<organism evidence="8 10">
    <name type="scientific">Didymodactylos carnosus</name>
    <dbReference type="NCBI Taxonomy" id="1234261"/>
    <lineage>
        <taxon>Eukaryota</taxon>
        <taxon>Metazoa</taxon>
        <taxon>Spiralia</taxon>
        <taxon>Gnathifera</taxon>
        <taxon>Rotifera</taxon>
        <taxon>Eurotatoria</taxon>
        <taxon>Bdelloidea</taxon>
        <taxon>Philodinida</taxon>
        <taxon>Philodinidae</taxon>
        <taxon>Didymodactylos</taxon>
    </lineage>
</organism>
<evidence type="ECO:0000259" key="7">
    <source>
        <dbReference type="PROSITE" id="PS50102"/>
    </source>
</evidence>
<dbReference type="InterPro" id="IPR035979">
    <property type="entry name" value="RBD_domain_sf"/>
</dbReference>
<dbReference type="InterPro" id="IPR045164">
    <property type="entry name" value="RBM41/RNPC3"/>
</dbReference>
<dbReference type="Pfam" id="PF00076">
    <property type="entry name" value="RRM_1"/>
    <property type="match status" value="1"/>
</dbReference>
<evidence type="ECO:0000256" key="3">
    <source>
        <dbReference type="ARBA" id="ARBA00022737"/>
    </source>
</evidence>
<dbReference type="FunFam" id="3.30.70.330:FF:000207">
    <property type="entry name" value="RNA-binding region (RNP1, RRM)-containing 3"/>
    <property type="match status" value="1"/>
</dbReference>
<name>A0A813VIK0_9BILA</name>
<sequence length="495" mass="57317">MSRIDLQPPPYADTILLIKHFPSIFNDSDRCEFVQHFGAKRIRSFHDNTTSILNERLKNLIIADFGTSVQARQALYRLHQLEILNKRLVVEYARLDLVQEAFAQQDQEKLKKLLAKLSGRKDDENELFEQQLHGLSAPNDVMYPIRSNLKYRYPQINDQILQNISNALLAVPPFYTQVIHLMNKMSLPCPFGGKVFIEQNRCPTPRRPGETVSQACQADYTELQKEFLTNSENQTNVDMETDTDESELGDDQDLETNLKHNRLQRKANLNIQKQRLKSYRQSNIINKEKSNQIHLENVFDDLSNIKQQTTPIDIKLPTNVELTTITKKFDQSSTNNFTGFGRIDSIVKSSLDNTMIENNNDGEQLTSYITLSELEKNRLPTSELQKLPAYKNYERGDVSYRLYLKNISKFVDENDLKYVYGRYIDFSNIQHQNTFDIRLMKEGKMKGQAFITMPSEQLAVKALQDTNGYILKDKPLIVQFARTQKAKLDKNTISE</sequence>
<proteinExistence type="predicted"/>
<dbReference type="GO" id="GO:0030626">
    <property type="term" value="F:U12 snRNA binding"/>
    <property type="evidence" value="ECO:0007669"/>
    <property type="project" value="TreeGrafter"/>
</dbReference>
<evidence type="ECO:0000313" key="8">
    <source>
        <dbReference type="EMBL" id="CAF0839046.1"/>
    </source>
</evidence>
<protein>
    <recommendedName>
        <fullName evidence="2">RNA-binding region-containing protein 3</fullName>
    </recommendedName>
</protein>
<keyword evidence="3" id="KW-0677">Repeat</keyword>
<dbReference type="Gene3D" id="3.30.70.330">
    <property type="match status" value="1"/>
</dbReference>